<dbReference type="EMBL" id="JABFUD020000023">
    <property type="protein sequence ID" value="KAI5060937.1"/>
    <property type="molecule type" value="Genomic_DNA"/>
</dbReference>
<evidence type="ECO:0000313" key="2">
    <source>
        <dbReference type="Proteomes" id="UP000886520"/>
    </source>
</evidence>
<keyword evidence="2" id="KW-1185">Reference proteome</keyword>
<organism evidence="1 2">
    <name type="scientific">Adiantum capillus-veneris</name>
    <name type="common">Maidenhair fern</name>
    <dbReference type="NCBI Taxonomy" id="13818"/>
    <lineage>
        <taxon>Eukaryota</taxon>
        <taxon>Viridiplantae</taxon>
        <taxon>Streptophyta</taxon>
        <taxon>Embryophyta</taxon>
        <taxon>Tracheophyta</taxon>
        <taxon>Polypodiopsida</taxon>
        <taxon>Polypodiidae</taxon>
        <taxon>Polypodiales</taxon>
        <taxon>Pteridineae</taxon>
        <taxon>Pteridaceae</taxon>
        <taxon>Vittarioideae</taxon>
        <taxon>Adiantum</taxon>
    </lineage>
</organism>
<comment type="caution">
    <text evidence="1">The sequence shown here is derived from an EMBL/GenBank/DDBJ whole genome shotgun (WGS) entry which is preliminary data.</text>
</comment>
<sequence>MLACLSCKISTEEQQIVNIYHPMAPKQQCNSNHGLAVATKKFGSADHMPSVTGWTVEQRSDLGVIVSNYSQRRVALRCCGDDRAQLLAGMSRASECMWASAAGYVVAMSIVQAMGACQAFLPTTSATITAAAGLWRCPPA</sequence>
<gene>
    <name evidence="1" type="ORF">GOP47_0023442</name>
</gene>
<evidence type="ECO:0000313" key="1">
    <source>
        <dbReference type="EMBL" id="KAI5060937.1"/>
    </source>
</evidence>
<name>A0A9D4Z548_ADICA</name>
<dbReference type="Proteomes" id="UP000886520">
    <property type="component" value="Chromosome 23"/>
</dbReference>
<dbReference type="AlphaFoldDB" id="A0A9D4Z548"/>
<protein>
    <submittedName>
        <fullName evidence="1">Uncharacterized protein</fullName>
    </submittedName>
</protein>
<accession>A0A9D4Z548</accession>
<proteinExistence type="predicted"/>
<reference evidence="1" key="1">
    <citation type="submission" date="2021-01" db="EMBL/GenBank/DDBJ databases">
        <title>Adiantum capillus-veneris genome.</title>
        <authorList>
            <person name="Fang Y."/>
            <person name="Liao Q."/>
        </authorList>
    </citation>
    <scope>NUCLEOTIDE SEQUENCE</scope>
    <source>
        <strain evidence="1">H3</strain>
        <tissue evidence="1">Leaf</tissue>
    </source>
</reference>